<proteinExistence type="predicted"/>
<keyword evidence="2" id="KW-1185">Reference proteome</keyword>
<organism evidence="1 2">
    <name type="scientific">Phaeospirillum tilakii</name>
    <dbReference type="NCBI Taxonomy" id="741673"/>
    <lineage>
        <taxon>Bacteria</taxon>
        <taxon>Pseudomonadati</taxon>
        <taxon>Pseudomonadota</taxon>
        <taxon>Alphaproteobacteria</taxon>
        <taxon>Rhodospirillales</taxon>
        <taxon>Rhodospirillaceae</taxon>
        <taxon>Phaeospirillum</taxon>
    </lineage>
</organism>
<dbReference type="RefSeq" id="WP_377319100.1">
    <property type="nucleotide sequence ID" value="NZ_JBHUIY010000065.1"/>
</dbReference>
<accession>A0ABW5CGR3</accession>
<evidence type="ECO:0000313" key="1">
    <source>
        <dbReference type="EMBL" id="MFD2235692.1"/>
    </source>
</evidence>
<evidence type="ECO:0008006" key="3">
    <source>
        <dbReference type="Google" id="ProtNLM"/>
    </source>
</evidence>
<comment type="caution">
    <text evidence="1">The sequence shown here is derived from an EMBL/GenBank/DDBJ whole genome shotgun (WGS) entry which is preliminary data.</text>
</comment>
<dbReference type="EMBL" id="JBHUIY010000065">
    <property type="protein sequence ID" value="MFD2235692.1"/>
    <property type="molecule type" value="Genomic_DNA"/>
</dbReference>
<protein>
    <recommendedName>
        <fullName evidence="3">Aminopeptidase</fullName>
    </recommendedName>
</protein>
<gene>
    <name evidence="1" type="ORF">ACFSNB_17985</name>
</gene>
<evidence type="ECO:0000313" key="2">
    <source>
        <dbReference type="Proteomes" id="UP001597296"/>
    </source>
</evidence>
<name>A0ABW5CGR3_9PROT</name>
<reference evidence="2" key="1">
    <citation type="journal article" date="2019" name="Int. J. Syst. Evol. Microbiol.">
        <title>The Global Catalogue of Microorganisms (GCM) 10K type strain sequencing project: providing services to taxonomists for standard genome sequencing and annotation.</title>
        <authorList>
            <consortium name="The Broad Institute Genomics Platform"/>
            <consortium name="The Broad Institute Genome Sequencing Center for Infectious Disease"/>
            <person name="Wu L."/>
            <person name="Ma J."/>
        </authorList>
    </citation>
    <scope>NUCLEOTIDE SEQUENCE [LARGE SCALE GENOMIC DNA]</scope>
    <source>
        <strain evidence="2">KCTC 15012</strain>
    </source>
</reference>
<dbReference type="Proteomes" id="UP001597296">
    <property type="component" value="Unassembled WGS sequence"/>
</dbReference>
<sequence>MIIRLDRYPQLRDLCWNRPADSLLDGPEALALYERNWRFVEPQALTAEERDLIDQLVARYGHGVLNV</sequence>